<dbReference type="PANTHER" id="PTHR24960">
    <property type="entry name" value="PHOTOSYSTEM I IRON-SULFUR CENTER-RELATED"/>
    <property type="match status" value="1"/>
</dbReference>
<feature type="domain" description="4Fe-4S ferredoxin-type" evidence="5">
    <location>
        <begin position="51"/>
        <end position="80"/>
    </location>
</feature>
<dbReference type="InterPro" id="IPR017900">
    <property type="entry name" value="4Fe4S_Fe_S_CS"/>
</dbReference>
<dbReference type="EMBL" id="DVJQ01000018">
    <property type="protein sequence ID" value="HIS73762.1"/>
    <property type="molecule type" value="Genomic_DNA"/>
</dbReference>
<evidence type="ECO:0000256" key="2">
    <source>
        <dbReference type="ARBA" id="ARBA00022723"/>
    </source>
</evidence>
<keyword evidence="2" id="KW-0479">Metal-binding</keyword>
<dbReference type="PROSITE" id="PS51379">
    <property type="entry name" value="4FE4S_FER_2"/>
    <property type="match status" value="3"/>
</dbReference>
<evidence type="ECO:0000313" key="6">
    <source>
        <dbReference type="EMBL" id="HIS73762.1"/>
    </source>
</evidence>
<feature type="domain" description="4Fe-4S ferredoxin-type" evidence="5">
    <location>
        <begin position="82"/>
        <end position="109"/>
    </location>
</feature>
<dbReference type="Pfam" id="PF12838">
    <property type="entry name" value="Fer4_7"/>
    <property type="match status" value="1"/>
</dbReference>
<proteinExistence type="predicted"/>
<sequence length="115" mass="12593">MITKADDDFGAVHIDYSKGYCEKNCNKCSQVCPCGAIKRLSLEEKQRTRIAMAAIKEDKCVKCGACVRACPYGAIKWTAQGIIIDSSKCIGCAKCKVSCKFDAIEIFAIKKQSLI</sequence>
<reference evidence="6" key="1">
    <citation type="submission" date="2020-10" db="EMBL/GenBank/DDBJ databases">
        <authorList>
            <person name="Gilroy R."/>
        </authorList>
    </citation>
    <scope>NUCLEOTIDE SEQUENCE</scope>
    <source>
        <strain evidence="6">CHK152-2871</strain>
    </source>
</reference>
<keyword evidence="1" id="KW-0004">4Fe-4S</keyword>
<keyword evidence="4" id="KW-0411">Iron-sulfur</keyword>
<organism evidence="6 7">
    <name type="scientific">Candidatus Galligastranaerophilus intestinavium</name>
    <dbReference type="NCBI Taxonomy" id="2840836"/>
    <lineage>
        <taxon>Bacteria</taxon>
        <taxon>Candidatus Galligastranaerophilus</taxon>
    </lineage>
</organism>
<keyword evidence="3" id="KW-0408">Iron</keyword>
<dbReference type="GO" id="GO:0051539">
    <property type="term" value="F:4 iron, 4 sulfur cluster binding"/>
    <property type="evidence" value="ECO:0007669"/>
    <property type="project" value="UniProtKB-KW"/>
</dbReference>
<accession>A0A9D1JXK5</accession>
<evidence type="ECO:0000256" key="3">
    <source>
        <dbReference type="ARBA" id="ARBA00023004"/>
    </source>
</evidence>
<dbReference type="InterPro" id="IPR050157">
    <property type="entry name" value="PSI_iron-sulfur_center"/>
</dbReference>
<dbReference type="Pfam" id="PF00037">
    <property type="entry name" value="Fer4"/>
    <property type="match status" value="1"/>
</dbReference>
<evidence type="ECO:0000259" key="5">
    <source>
        <dbReference type="PROSITE" id="PS51379"/>
    </source>
</evidence>
<evidence type="ECO:0000313" key="7">
    <source>
        <dbReference type="Proteomes" id="UP000886865"/>
    </source>
</evidence>
<comment type="caution">
    <text evidence="6">The sequence shown here is derived from an EMBL/GenBank/DDBJ whole genome shotgun (WGS) entry which is preliminary data.</text>
</comment>
<dbReference type="Gene3D" id="3.30.70.20">
    <property type="match status" value="2"/>
</dbReference>
<dbReference type="GO" id="GO:0046872">
    <property type="term" value="F:metal ion binding"/>
    <property type="evidence" value="ECO:0007669"/>
    <property type="project" value="UniProtKB-KW"/>
</dbReference>
<dbReference type="PROSITE" id="PS00198">
    <property type="entry name" value="4FE4S_FER_1"/>
    <property type="match status" value="1"/>
</dbReference>
<dbReference type="PANTHER" id="PTHR24960:SF79">
    <property type="entry name" value="PHOTOSYSTEM I IRON-SULFUR CENTER"/>
    <property type="match status" value="1"/>
</dbReference>
<evidence type="ECO:0000256" key="1">
    <source>
        <dbReference type="ARBA" id="ARBA00022485"/>
    </source>
</evidence>
<name>A0A9D1JXK5_9BACT</name>
<gene>
    <name evidence="6" type="ORF">IAA86_01925</name>
</gene>
<feature type="domain" description="4Fe-4S ferredoxin-type" evidence="5">
    <location>
        <begin position="10"/>
        <end position="43"/>
    </location>
</feature>
<dbReference type="SUPFAM" id="SSF54862">
    <property type="entry name" value="4Fe-4S ferredoxins"/>
    <property type="match status" value="1"/>
</dbReference>
<protein>
    <submittedName>
        <fullName evidence="6">4Fe-4S binding protein</fullName>
    </submittedName>
</protein>
<dbReference type="AlphaFoldDB" id="A0A9D1JXK5"/>
<evidence type="ECO:0000256" key="4">
    <source>
        <dbReference type="ARBA" id="ARBA00023014"/>
    </source>
</evidence>
<reference evidence="6" key="2">
    <citation type="journal article" date="2021" name="PeerJ">
        <title>Extensive microbial diversity within the chicken gut microbiome revealed by metagenomics and culture.</title>
        <authorList>
            <person name="Gilroy R."/>
            <person name="Ravi A."/>
            <person name="Getino M."/>
            <person name="Pursley I."/>
            <person name="Horton D.L."/>
            <person name="Alikhan N.F."/>
            <person name="Baker D."/>
            <person name="Gharbi K."/>
            <person name="Hall N."/>
            <person name="Watson M."/>
            <person name="Adriaenssens E.M."/>
            <person name="Foster-Nyarko E."/>
            <person name="Jarju S."/>
            <person name="Secka A."/>
            <person name="Antonio M."/>
            <person name="Oren A."/>
            <person name="Chaudhuri R.R."/>
            <person name="La Ragione R."/>
            <person name="Hildebrand F."/>
            <person name="Pallen M.J."/>
        </authorList>
    </citation>
    <scope>NUCLEOTIDE SEQUENCE</scope>
    <source>
        <strain evidence="6">CHK152-2871</strain>
    </source>
</reference>
<dbReference type="Proteomes" id="UP000886865">
    <property type="component" value="Unassembled WGS sequence"/>
</dbReference>
<dbReference type="InterPro" id="IPR017896">
    <property type="entry name" value="4Fe4S_Fe-S-bd"/>
</dbReference>